<dbReference type="Proteomes" id="UP001159363">
    <property type="component" value="Chromosome X"/>
</dbReference>
<evidence type="ECO:0000313" key="2">
    <source>
        <dbReference type="EMBL" id="KAJ8885801.1"/>
    </source>
</evidence>
<organism evidence="2 3">
    <name type="scientific">Dryococelus australis</name>
    <dbReference type="NCBI Taxonomy" id="614101"/>
    <lineage>
        <taxon>Eukaryota</taxon>
        <taxon>Metazoa</taxon>
        <taxon>Ecdysozoa</taxon>
        <taxon>Arthropoda</taxon>
        <taxon>Hexapoda</taxon>
        <taxon>Insecta</taxon>
        <taxon>Pterygota</taxon>
        <taxon>Neoptera</taxon>
        <taxon>Polyneoptera</taxon>
        <taxon>Phasmatodea</taxon>
        <taxon>Verophasmatodea</taxon>
        <taxon>Anareolatae</taxon>
        <taxon>Phasmatidae</taxon>
        <taxon>Eurycanthinae</taxon>
        <taxon>Dryococelus</taxon>
    </lineage>
</organism>
<reference evidence="2 3" key="1">
    <citation type="submission" date="2023-02" db="EMBL/GenBank/DDBJ databases">
        <title>LHISI_Scaffold_Assembly.</title>
        <authorList>
            <person name="Stuart O.P."/>
            <person name="Cleave R."/>
            <person name="Magrath M.J.L."/>
            <person name="Mikheyev A.S."/>
        </authorList>
    </citation>
    <scope>NUCLEOTIDE SEQUENCE [LARGE SCALE GENOMIC DNA]</scope>
    <source>
        <strain evidence="2">Daus_M_001</strain>
        <tissue evidence="2">Leg muscle</tissue>
    </source>
</reference>
<sequence>MVGAPLAWGRILSLPQKESPCHQLMSSTSGFREPVRVKQGERGAASEIKSPRKPMTASGIVARRKYGSGPSGNRTRFTLMCTDSYSSNDSGLQVMPCHVEVAYDTSVWSVRHTSATSKLLRPHRSHEPIDVEITCSSDMTTRLPPSRTGFDCWRSRSQNFVCGNRPGQCAMVSFLGDLPFPQSLHSGTAPYSPRFAFVGSQVSDDLGTDLASGWLLRTVKCSLLAGLLAGEHVLSRADWRMALQQFAGHSGWNSRYGAVSLLYSHDKIDFKRVYTELTFAIGSKFIRHTLDDSAPIADLQGNKKHISVLSNAGTGRGGAVDRLLASHLGEPGSIPSRVAHGFSHEGTVPCRTMTPAGGSPRGSPVPPLLHSGAAPCSPHFTFVSSQYLDVQSRPNLTTPLLKGSLLSERLIE</sequence>
<name>A0ABQ9HNX4_9NEOP</name>
<evidence type="ECO:0000256" key="1">
    <source>
        <dbReference type="SAM" id="MobiDB-lite"/>
    </source>
</evidence>
<accession>A0ABQ9HNX4</accession>
<proteinExistence type="predicted"/>
<keyword evidence="3" id="KW-1185">Reference proteome</keyword>
<dbReference type="EMBL" id="JARBHB010000004">
    <property type="protein sequence ID" value="KAJ8885801.1"/>
    <property type="molecule type" value="Genomic_DNA"/>
</dbReference>
<gene>
    <name evidence="2" type="ORF">PR048_012001</name>
</gene>
<comment type="caution">
    <text evidence="2">The sequence shown here is derived from an EMBL/GenBank/DDBJ whole genome shotgun (WGS) entry which is preliminary data.</text>
</comment>
<evidence type="ECO:0000313" key="3">
    <source>
        <dbReference type="Proteomes" id="UP001159363"/>
    </source>
</evidence>
<feature type="region of interest" description="Disordered" evidence="1">
    <location>
        <begin position="23"/>
        <end position="57"/>
    </location>
</feature>
<protein>
    <submittedName>
        <fullName evidence="2">Uncharacterized protein</fullName>
    </submittedName>
</protein>